<dbReference type="Pfam" id="PF06890">
    <property type="entry name" value="Phage_Mu_Gp45"/>
    <property type="match status" value="1"/>
</dbReference>
<dbReference type="Proteomes" id="UP000596351">
    <property type="component" value="Chromosome"/>
</dbReference>
<feature type="domain" description="Bacteriophage Mu Gp45 N-terminal" evidence="1">
    <location>
        <begin position="15"/>
        <end position="82"/>
    </location>
</feature>
<evidence type="ECO:0000313" key="2">
    <source>
        <dbReference type="EMBL" id="QRF51635.1"/>
    </source>
</evidence>
<sequence>MTKEIIDKIRGMARRVTVKDIKDDGETQTASIEVADGVWRTDVEVLQQYGISSSAPEDGALGIALALGGDEGDIVLLPIANPSSRMGGLGKGDVGFYTKGGDRVVGRASGGIEIVAASSISLKVGDVSFMVTPDGVAIVGGTFTHDGKNIGKDHGHVSAPPGVSGPPV</sequence>
<evidence type="ECO:0000313" key="3">
    <source>
        <dbReference type="Proteomes" id="UP000596351"/>
    </source>
</evidence>
<name>A0ABX7EUM1_9HYPH</name>
<gene>
    <name evidence="2" type="ORF">D4A92_09410</name>
</gene>
<keyword evidence="3" id="KW-1185">Reference proteome</keyword>
<reference evidence="2 3" key="1">
    <citation type="submission" date="2018-09" db="EMBL/GenBank/DDBJ databases">
        <title>Rhizobium sp. MAE2-X.</title>
        <authorList>
            <person name="Lee Y."/>
            <person name="Jeon C.O."/>
        </authorList>
    </citation>
    <scope>NUCLEOTIDE SEQUENCE [LARGE SCALE GENOMIC DNA]</scope>
    <source>
        <strain evidence="2 3">MAE2-X</strain>
    </source>
</reference>
<proteinExistence type="predicted"/>
<organism evidence="2 3">
    <name type="scientific">Rhizobium rosettiformans</name>
    <dbReference type="NCBI Taxonomy" id="1368430"/>
    <lineage>
        <taxon>Bacteria</taxon>
        <taxon>Pseudomonadati</taxon>
        <taxon>Pseudomonadota</taxon>
        <taxon>Alphaproteobacteria</taxon>
        <taxon>Hyphomicrobiales</taxon>
        <taxon>Rhizobiaceae</taxon>
        <taxon>Rhizobium/Agrobacterium group</taxon>
        <taxon>Rhizobium</taxon>
    </lineage>
</organism>
<dbReference type="RefSeq" id="WP_203019492.1">
    <property type="nucleotide sequence ID" value="NZ_CP032405.1"/>
</dbReference>
<protein>
    <recommendedName>
        <fullName evidence="1">Bacteriophage Mu Gp45 N-terminal domain-containing protein</fullName>
    </recommendedName>
</protein>
<accession>A0ABX7EUM1</accession>
<dbReference type="EMBL" id="CP032405">
    <property type="protein sequence ID" value="QRF51635.1"/>
    <property type="molecule type" value="Genomic_DNA"/>
</dbReference>
<evidence type="ECO:0000259" key="1">
    <source>
        <dbReference type="Pfam" id="PF06890"/>
    </source>
</evidence>
<dbReference type="InterPro" id="IPR053861">
    <property type="entry name" value="Phage_Mu_Gp45_N"/>
</dbReference>